<organism evidence="1 2">
    <name type="scientific">Batillaria attramentaria</name>
    <dbReference type="NCBI Taxonomy" id="370345"/>
    <lineage>
        <taxon>Eukaryota</taxon>
        <taxon>Metazoa</taxon>
        <taxon>Spiralia</taxon>
        <taxon>Lophotrochozoa</taxon>
        <taxon>Mollusca</taxon>
        <taxon>Gastropoda</taxon>
        <taxon>Caenogastropoda</taxon>
        <taxon>Sorbeoconcha</taxon>
        <taxon>Cerithioidea</taxon>
        <taxon>Batillariidae</taxon>
        <taxon>Batillaria</taxon>
    </lineage>
</organism>
<comment type="caution">
    <text evidence="1">The sequence shown here is derived from an EMBL/GenBank/DDBJ whole genome shotgun (WGS) entry which is preliminary data.</text>
</comment>
<proteinExistence type="predicted"/>
<sequence length="62" mass="6894">GTPKYMTSIAVYVDQTLVFTFPTYTAASPNPQVITSNLPRRGNIIKLTKGNDYVTLCELQLE</sequence>
<dbReference type="Proteomes" id="UP001519460">
    <property type="component" value="Unassembled WGS sequence"/>
</dbReference>
<evidence type="ECO:0000313" key="1">
    <source>
        <dbReference type="EMBL" id="KAK7489620.1"/>
    </source>
</evidence>
<evidence type="ECO:0000313" key="2">
    <source>
        <dbReference type="Proteomes" id="UP001519460"/>
    </source>
</evidence>
<feature type="non-terminal residue" evidence="1">
    <location>
        <position position="1"/>
    </location>
</feature>
<dbReference type="EMBL" id="JACVVK020000135">
    <property type="protein sequence ID" value="KAK7489620.1"/>
    <property type="molecule type" value="Genomic_DNA"/>
</dbReference>
<reference evidence="1 2" key="1">
    <citation type="journal article" date="2023" name="Sci. Data">
        <title>Genome assembly of the Korean intertidal mud-creeper Batillaria attramentaria.</title>
        <authorList>
            <person name="Patra A.K."/>
            <person name="Ho P.T."/>
            <person name="Jun S."/>
            <person name="Lee S.J."/>
            <person name="Kim Y."/>
            <person name="Won Y.J."/>
        </authorList>
    </citation>
    <scope>NUCLEOTIDE SEQUENCE [LARGE SCALE GENOMIC DNA]</scope>
    <source>
        <strain evidence="1">Wonlab-2016</strain>
    </source>
</reference>
<dbReference type="AlphaFoldDB" id="A0ABD0KR64"/>
<keyword evidence="2" id="KW-1185">Reference proteome</keyword>
<accession>A0ABD0KR64</accession>
<feature type="non-terminal residue" evidence="1">
    <location>
        <position position="62"/>
    </location>
</feature>
<gene>
    <name evidence="1" type="ORF">BaRGS_00019015</name>
</gene>
<name>A0ABD0KR64_9CAEN</name>
<protein>
    <submittedName>
        <fullName evidence="1">Uncharacterized protein</fullName>
    </submittedName>
</protein>